<dbReference type="Proteomes" id="UP000796880">
    <property type="component" value="Unassembled WGS sequence"/>
</dbReference>
<dbReference type="AlphaFoldDB" id="A0A8K0HI94"/>
<organism evidence="1 2">
    <name type="scientific">Rhamnella rubrinervis</name>
    <dbReference type="NCBI Taxonomy" id="2594499"/>
    <lineage>
        <taxon>Eukaryota</taxon>
        <taxon>Viridiplantae</taxon>
        <taxon>Streptophyta</taxon>
        <taxon>Embryophyta</taxon>
        <taxon>Tracheophyta</taxon>
        <taxon>Spermatophyta</taxon>
        <taxon>Magnoliopsida</taxon>
        <taxon>eudicotyledons</taxon>
        <taxon>Gunneridae</taxon>
        <taxon>Pentapetalae</taxon>
        <taxon>rosids</taxon>
        <taxon>fabids</taxon>
        <taxon>Rosales</taxon>
        <taxon>Rhamnaceae</taxon>
        <taxon>rhamnoid group</taxon>
        <taxon>Rhamneae</taxon>
        <taxon>Rhamnella</taxon>
    </lineage>
</organism>
<name>A0A8K0HI94_9ROSA</name>
<sequence>MMILVVAMAFEVSCRDLKEAQAVTTSSADSEQFHGVAGVTKTTTPGFFLTMFFPLGEIPCGSVCSIFGASCGGGCHCFPGPLGVCI</sequence>
<keyword evidence="2" id="KW-1185">Reference proteome</keyword>
<protein>
    <submittedName>
        <fullName evidence="1">Uncharacterized protein</fullName>
    </submittedName>
</protein>
<accession>A0A8K0HI94</accession>
<evidence type="ECO:0000313" key="2">
    <source>
        <dbReference type="Proteomes" id="UP000796880"/>
    </source>
</evidence>
<dbReference type="EMBL" id="VOIH02000002">
    <property type="protein sequence ID" value="KAF3452890.1"/>
    <property type="molecule type" value="Genomic_DNA"/>
</dbReference>
<comment type="caution">
    <text evidence="1">The sequence shown here is derived from an EMBL/GenBank/DDBJ whole genome shotgun (WGS) entry which is preliminary data.</text>
</comment>
<proteinExistence type="predicted"/>
<evidence type="ECO:0000313" key="1">
    <source>
        <dbReference type="EMBL" id="KAF3452890.1"/>
    </source>
</evidence>
<gene>
    <name evidence="1" type="ORF">FNV43_RR03323</name>
</gene>
<reference evidence="1" key="1">
    <citation type="submission" date="2020-03" db="EMBL/GenBank/DDBJ databases">
        <title>A high-quality chromosome-level genome assembly of a woody plant with both climbing and erect habits, Rhamnella rubrinervis.</title>
        <authorList>
            <person name="Lu Z."/>
            <person name="Yang Y."/>
            <person name="Zhu X."/>
            <person name="Sun Y."/>
        </authorList>
    </citation>
    <scope>NUCLEOTIDE SEQUENCE</scope>
    <source>
        <strain evidence="1">BYM</strain>
        <tissue evidence="1">Leaf</tissue>
    </source>
</reference>